<accession>A0A562V335</accession>
<organism evidence="2 3">
    <name type="scientific">Stackebrandtia albiflava</name>
    <dbReference type="NCBI Taxonomy" id="406432"/>
    <lineage>
        <taxon>Bacteria</taxon>
        <taxon>Bacillati</taxon>
        <taxon>Actinomycetota</taxon>
        <taxon>Actinomycetes</taxon>
        <taxon>Glycomycetales</taxon>
        <taxon>Glycomycetaceae</taxon>
        <taxon>Stackebrandtia</taxon>
    </lineage>
</organism>
<dbReference type="AlphaFoldDB" id="A0A562V335"/>
<evidence type="ECO:0000256" key="1">
    <source>
        <dbReference type="SAM" id="Phobius"/>
    </source>
</evidence>
<reference evidence="2 3" key="1">
    <citation type="journal article" date="2013" name="Stand. Genomic Sci.">
        <title>Genomic Encyclopedia of Type Strains, Phase I: The one thousand microbial genomes (KMG-I) project.</title>
        <authorList>
            <person name="Kyrpides N.C."/>
            <person name="Woyke T."/>
            <person name="Eisen J.A."/>
            <person name="Garrity G."/>
            <person name="Lilburn T.G."/>
            <person name="Beck B.J."/>
            <person name="Whitman W.B."/>
            <person name="Hugenholtz P."/>
            <person name="Klenk H.P."/>
        </authorList>
    </citation>
    <scope>NUCLEOTIDE SEQUENCE [LARGE SCALE GENOMIC DNA]</scope>
    <source>
        <strain evidence="2 3">DSM 45044</strain>
    </source>
</reference>
<evidence type="ECO:0000313" key="2">
    <source>
        <dbReference type="EMBL" id="TWJ12306.1"/>
    </source>
</evidence>
<protein>
    <submittedName>
        <fullName evidence="2">Uncharacterized protein</fullName>
    </submittedName>
</protein>
<evidence type="ECO:0000313" key="3">
    <source>
        <dbReference type="Proteomes" id="UP000321617"/>
    </source>
</evidence>
<gene>
    <name evidence="2" type="ORF">LX16_3062</name>
</gene>
<dbReference type="EMBL" id="VLLL01000006">
    <property type="protein sequence ID" value="TWJ12306.1"/>
    <property type="molecule type" value="Genomic_DNA"/>
</dbReference>
<dbReference type="Proteomes" id="UP000321617">
    <property type="component" value="Unassembled WGS sequence"/>
</dbReference>
<keyword evidence="1" id="KW-0812">Transmembrane</keyword>
<keyword evidence="1" id="KW-1133">Transmembrane helix</keyword>
<name>A0A562V335_9ACTN</name>
<keyword evidence="1" id="KW-0472">Membrane</keyword>
<sequence>MLMFAVAVVIFRGVLMEIDNDLTADAPLSMALEGAGLGITGFAAMMAFISVIRWVLAYFGEFVADITNWHGTPMRLLRWWFCAPSVLDYIYGIFGAGAIVATPQY</sequence>
<proteinExistence type="predicted"/>
<feature type="transmembrane region" description="Helical" evidence="1">
    <location>
        <begin position="35"/>
        <end position="56"/>
    </location>
</feature>
<feature type="transmembrane region" description="Helical" evidence="1">
    <location>
        <begin position="77"/>
        <end position="101"/>
    </location>
</feature>
<keyword evidence="3" id="KW-1185">Reference proteome</keyword>
<comment type="caution">
    <text evidence="2">The sequence shown here is derived from an EMBL/GenBank/DDBJ whole genome shotgun (WGS) entry which is preliminary data.</text>
</comment>